<evidence type="ECO:0000256" key="1">
    <source>
        <dbReference type="SAM" id="MobiDB-lite"/>
    </source>
</evidence>
<evidence type="ECO:0000313" key="2">
    <source>
        <dbReference type="EMBL" id="GAJ01850.1"/>
    </source>
</evidence>
<accession>X1V906</accession>
<organism evidence="2">
    <name type="scientific">marine sediment metagenome</name>
    <dbReference type="NCBI Taxonomy" id="412755"/>
    <lineage>
        <taxon>unclassified sequences</taxon>
        <taxon>metagenomes</taxon>
        <taxon>ecological metagenomes</taxon>
    </lineage>
</organism>
<protein>
    <submittedName>
        <fullName evidence="2">Uncharacterized protein</fullName>
    </submittedName>
</protein>
<dbReference type="AlphaFoldDB" id="X1V906"/>
<comment type="caution">
    <text evidence="2">The sequence shown here is derived from an EMBL/GenBank/DDBJ whole genome shotgun (WGS) entry which is preliminary data.</text>
</comment>
<sequence>MFNHDFFGSRAWRAGLVNFAKLRKIPSPVVEVHCIDGTSFKLARLRPRKTFVIVEAYGQNGKTNVRYLPYEQIKYIELMEESEEGRGRHTLKSLPTSLSYDEDFLGGLAEQPKESAESPSLALLQGHPF</sequence>
<dbReference type="EMBL" id="BARW01016106">
    <property type="protein sequence ID" value="GAJ01850.1"/>
    <property type="molecule type" value="Genomic_DNA"/>
</dbReference>
<feature type="region of interest" description="Disordered" evidence="1">
    <location>
        <begin position="109"/>
        <end position="129"/>
    </location>
</feature>
<gene>
    <name evidence="2" type="ORF">S12H4_28123</name>
</gene>
<reference evidence="2" key="1">
    <citation type="journal article" date="2014" name="Front. Microbiol.">
        <title>High frequency of phylogenetically diverse reductive dehalogenase-homologous genes in deep subseafloor sedimentary metagenomes.</title>
        <authorList>
            <person name="Kawai M."/>
            <person name="Futagami T."/>
            <person name="Toyoda A."/>
            <person name="Takaki Y."/>
            <person name="Nishi S."/>
            <person name="Hori S."/>
            <person name="Arai W."/>
            <person name="Tsubouchi T."/>
            <person name="Morono Y."/>
            <person name="Uchiyama I."/>
            <person name="Ito T."/>
            <person name="Fujiyama A."/>
            <person name="Inagaki F."/>
            <person name="Takami H."/>
        </authorList>
    </citation>
    <scope>NUCLEOTIDE SEQUENCE</scope>
    <source>
        <strain evidence="2">Expedition CK06-06</strain>
    </source>
</reference>
<name>X1V906_9ZZZZ</name>
<proteinExistence type="predicted"/>